<evidence type="ECO:0000256" key="3">
    <source>
        <dbReference type="ARBA" id="ARBA00023224"/>
    </source>
</evidence>
<feature type="domain" description="T-SNARE coiled-coil homology" evidence="8">
    <location>
        <begin position="345"/>
        <end position="407"/>
    </location>
</feature>
<dbReference type="PROSITE" id="PS50192">
    <property type="entry name" value="T_SNARE"/>
    <property type="match status" value="1"/>
</dbReference>
<accession>A0ABV8UPZ6</accession>
<keyword evidence="2" id="KW-0472">Membrane</keyword>
<dbReference type="Pfam" id="PF11563">
    <property type="entry name" value="Protoglobin"/>
    <property type="match status" value="1"/>
</dbReference>
<comment type="similarity">
    <text evidence="4">Belongs to the methyl-accepting chemotaxis (MCP) protein family.</text>
</comment>
<dbReference type="PRINTS" id="PR00260">
    <property type="entry name" value="CHEMTRNSDUCR"/>
</dbReference>
<dbReference type="Gene3D" id="1.10.490.10">
    <property type="entry name" value="Globins"/>
    <property type="match status" value="1"/>
</dbReference>
<dbReference type="Pfam" id="PF00015">
    <property type="entry name" value="MCPsignal"/>
    <property type="match status" value="1"/>
</dbReference>
<name>A0ABV8UPZ6_9PROT</name>
<dbReference type="PANTHER" id="PTHR32089:SF112">
    <property type="entry name" value="LYSOZYME-LIKE PROTEIN-RELATED"/>
    <property type="match status" value="1"/>
</dbReference>
<evidence type="ECO:0000259" key="7">
    <source>
        <dbReference type="PROSITE" id="PS50111"/>
    </source>
</evidence>
<comment type="subcellular location">
    <subcellularLocation>
        <location evidence="1">Cell inner membrane</location>
        <topology evidence="1">Multi-pass membrane protein</topology>
    </subcellularLocation>
</comment>
<evidence type="ECO:0000256" key="6">
    <source>
        <dbReference type="SAM" id="Coils"/>
    </source>
</evidence>
<dbReference type="InterPro" id="IPR044398">
    <property type="entry name" value="Globin-sensor_dom"/>
</dbReference>
<dbReference type="InterPro" id="IPR012292">
    <property type="entry name" value="Globin/Proto"/>
</dbReference>
<dbReference type="RefSeq" id="WP_382423564.1">
    <property type="nucleotide sequence ID" value="NZ_JBHSCW010000011.1"/>
</dbReference>
<dbReference type="Proteomes" id="UP001595799">
    <property type="component" value="Unassembled WGS sequence"/>
</dbReference>
<sequence>MSDDPSLDTRLDFFQIDKTTKAALRDIKPIIESALPRIMSAFYSHLAQYDETNRLFSSDESRERAKKLQVKHWQQILSAEFNQDYYDSARRIGEAHARIGLTPAWYIGGYSFLCARFLQVISEHFSGRWHARGLSERRSAALQAINKTSLLDMDLAISVYSEVLREEKRQTIDGLAEGLETSIGQLGTSISSEAGRIYENAQSLSQIAENTNTQALSVSSASRQASTSVQTVASAADQLSSSIQEINQQLESSNRMAREAVQEAEQTNSTVTTLSAAAEKIGNVVKLIQDIAEQTNLLALNATIEAARAGEAGKGFAVVASEVKNLANQTAKATEEISQQISEMQGVTGEAVDAIRKIGERITGIDEMISSIASAAEEQGAATSEISRSVNEAASGTQQVDEIISEVQQGAEQTGCMGSDVLQATEGLTQQANRLRDEVQGFLDKMRAA</sequence>
<keyword evidence="2" id="KW-1003">Cell membrane</keyword>
<dbReference type="EMBL" id="JBHSCW010000011">
    <property type="protein sequence ID" value="MFC4353189.1"/>
    <property type="molecule type" value="Genomic_DNA"/>
</dbReference>
<evidence type="ECO:0000259" key="8">
    <source>
        <dbReference type="PROSITE" id="PS50192"/>
    </source>
</evidence>
<dbReference type="SMART" id="SM00283">
    <property type="entry name" value="MA"/>
    <property type="match status" value="1"/>
</dbReference>
<reference evidence="10" key="1">
    <citation type="journal article" date="2019" name="Int. J. Syst. Evol. Microbiol.">
        <title>The Global Catalogue of Microorganisms (GCM) 10K type strain sequencing project: providing services to taxonomists for standard genome sequencing and annotation.</title>
        <authorList>
            <consortium name="The Broad Institute Genomics Platform"/>
            <consortium name="The Broad Institute Genome Sequencing Center for Infectious Disease"/>
            <person name="Wu L."/>
            <person name="Ma J."/>
        </authorList>
    </citation>
    <scope>NUCLEOTIDE SEQUENCE [LARGE SCALE GENOMIC DNA]</scope>
    <source>
        <strain evidence="10">CECT 8472</strain>
    </source>
</reference>
<keyword evidence="10" id="KW-1185">Reference proteome</keyword>
<organism evidence="9 10">
    <name type="scientific">Fodinicurvata halophila</name>
    <dbReference type="NCBI Taxonomy" id="1419723"/>
    <lineage>
        <taxon>Bacteria</taxon>
        <taxon>Pseudomonadati</taxon>
        <taxon>Pseudomonadota</taxon>
        <taxon>Alphaproteobacteria</taxon>
        <taxon>Rhodospirillales</taxon>
        <taxon>Rhodovibrionaceae</taxon>
        <taxon>Fodinicurvata</taxon>
    </lineage>
</organism>
<dbReference type="PROSITE" id="PS50111">
    <property type="entry name" value="CHEMOTAXIS_TRANSDUC_2"/>
    <property type="match status" value="1"/>
</dbReference>
<dbReference type="InterPro" id="IPR004090">
    <property type="entry name" value="Chemotax_Me-accpt_rcpt"/>
</dbReference>
<comment type="caution">
    <text evidence="9">The sequence shown here is derived from an EMBL/GenBank/DDBJ whole genome shotgun (WGS) entry which is preliminary data.</text>
</comment>
<dbReference type="InterPro" id="IPR000727">
    <property type="entry name" value="T_SNARE_dom"/>
</dbReference>
<evidence type="ECO:0000313" key="10">
    <source>
        <dbReference type="Proteomes" id="UP001595799"/>
    </source>
</evidence>
<evidence type="ECO:0000256" key="5">
    <source>
        <dbReference type="PROSITE-ProRule" id="PRU00284"/>
    </source>
</evidence>
<evidence type="ECO:0000256" key="2">
    <source>
        <dbReference type="ARBA" id="ARBA00022519"/>
    </source>
</evidence>
<evidence type="ECO:0000313" key="9">
    <source>
        <dbReference type="EMBL" id="MFC4353189.1"/>
    </source>
</evidence>
<evidence type="ECO:0000256" key="4">
    <source>
        <dbReference type="ARBA" id="ARBA00029447"/>
    </source>
</evidence>
<feature type="domain" description="Methyl-accepting transducer" evidence="7">
    <location>
        <begin position="186"/>
        <end position="415"/>
    </location>
</feature>
<dbReference type="SUPFAM" id="SSF58104">
    <property type="entry name" value="Methyl-accepting chemotaxis protein (MCP) signaling domain"/>
    <property type="match status" value="1"/>
</dbReference>
<dbReference type="InterPro" id="IPR004089">
    <property type="entry name" value="MCPsignal_dom"/>
</dbReference>
<dbReference type="CDD" id="cd01068">
    <property type="entry name" value="globin_sensor"/>
    <property type="match status" value="1"/>
</dbReference>
<keyword evidence="3 5" id="KW-0807">Transducer</keyword>
<gene>
    <name evidence="9" type="ORF">ACFOW6_16700</name>
</gene>
<protein>
    <submittedName>
        <fullName evidence="9">Protoglobin domain-containing protein</fullName>
    </submittedName>
</protein>
<feature type="coiled-coil region" evidence="6">
    <location>
        <begin position="236"/>
        <end position="267"/>
    </location>
</feature>
<dbReference type="InterPro" id="IPR009050">
    <property type="entry name" value="Globin-like_sf"/>
</dbReference>
<proteinExistence type="inferred from homology"/>
<keyword evidence="2" id="KW-0997">Cell inner membrane</keyword>
<dbReference type="PANTHER" id="PTHR32089">
    <property type="entry name" value="METHYL-ACCEPTING CHEMOTAXIS PROTEIN MCPB"/>
    <property type="match status" value="1"/>
</dbReference>
<dbReference type="SUPFAM" id="SSF46458">
    <property type="entry name" value="Globin-like"/>
    <property type="match status" value="1"/>
</dbReference>
<keyword evidence="6" id="KW-0175">Coiled coil</keyword>
<dbReference type="Gene3D" id="1.10.287.950">
    <property type="entry name" value="Methyl-accepting chemotaxis protein"/>
    <property type="match status" value="1"/>
</dbReference>
<evidence type="ECO:0000256" key="1">
    <source>
        <dbReference type="ARBA" id="ARBA00004429"/>
    </source>
</evidence>
<dbReference type="InterPro" id="IPR039379">
    <property type="entry name" value="Protoglobin_sensor_dom"/>
</dbReference>